<gene>
    <name evidence="14" type="ORF">D4764_11G0007880</name>
</gene>
<keyword evidence="6" id="KW-0418">Kinase</keyword>
<dbReference type="GO" id="GO:0003723">
    <property type="term" value="F:RNA binding"/>
    <property type="evidence" value="ECO:0007669"/>
    <property type="project" value="UniProtKB-UniRule"/>
</dbReference>
<dbReference type="PANTHER" id="PTHR11042">
    <property type="entry name" value="EUKARYOTIC TRANSLATION INITIATION FACTOR 2-ALPHA KINASE EIF2-ALPHA KINASE -RELATED"/>
    <property type="match status" value="1"/>
</dbReference>
<evidence type="ECO:0000256" key="4">
    <source>
        <dbReference type="ARBA" id="ARBA00022679"/>
    </source>
</evidence>
<feature type="compositionally biased region" description="Acidic residues" evidence="10">
    <location>
        <begin position="194"/>
        <end position="209"/>
    </location>
</feature>
<keyword evidence="3" id="KW-0597">Phosphoprotein</keyword>
<evidence type="ECO:0000256" key="3">
    <source>
        <dbReference type="ARBA" id="ARBA00022553"/>
    </source>
</evidence>
<sequence>MSDEEDDYMSDAFLSKIQDVKPGVSMVRRVKESIKKEIKHKEANTKSRQKTLKEQEKESREAALQNSISTENKGFALLQKMGYKSGQGLGKQGAGRVDPIPLNIKTDRGGLGMEEMKKRKAEEELEHYRQKIRAKQHFETRSLENFRTRVRTEREERKVEGDLRRSQRACEQLDSQKSIAVPREDWYWPKTESNDEEDVQDEEEQEVEDDVDLTAYPEGLGKNKKEAKKKAAENAWRALMQELRDSETQTENAGQSPSTPSQAPITRTNYVAWLNEYGQKNRVSVKLVQSTRPGLHGAELCCRFVVGDQEYPDAVGKTKREAKEEAARLVYNEICGDEEPTCCDVAGDVPAGASTPKSTILAANFPNVRRNIKEENMPNFSDMRVNEETPSRFTSEFDSIDLLARGSFGDVYKARSKLLGKEMAVKIVRCDDFRKALREVQALSELNHPNIVRYYTCWLEDARYEGRARSAQDSTLKYLYIQMELCSTETLRKWINKKNQNQNQWRKEESLSVFTQIVSGVEYVHSRKFIHRDLKPENIMFSSNKEVKIGDFGLVTAEADDAADAVKRTVYKGTPRYMAPEQKEKETYDRKVDIFALGLIYFELLWNFSHEERREVWKNIKTQKTPAAFSGSYPFEDQLIKRMLSMKPEDRPEAEAVKRELEHNPSCERTTV</sequence>
<evidence type="ECO:0000256" key="5">
    <source>
        <dbReference type="ARBA" id="ARBA00022741"/>
    </source>
</evidence>
<dbReference type="SUPFAM" id="SSF56112">
    <property type="entry name" value="Protein kinase-like (PK-like)"/>
    <property type="match status" value="1"/>
</dbReference>
<feature type="region of interest" description="Disordered" evidence="10">
    <location>
        <begin position="87"/>
        <end position="118"/>
    </location>
</feature>
<feature type="domain" description="Protein kinase" evidence="11">
    <location>
        <begin position="397"/>
        <end position="666"/>
    </location>
</feature>
<evidence type="ECO:0000256" key="9">
    <source>
        <dbReference type="PROSITE-ProRule" id="PRU00266"/>
    </source>
</evidence>
<keyword evidence="4" id="KW-0808">Transferase</keyword>
<dbReference type="SUPFAM" id="SSF54768">
    <property type="entry name" value="dsRNA-binding domain-like"/>
    <property type="match status" value="2"/>
</dbReference>
<evidence type="ECO:0000256" key="2">
    <source>
        <dbReference type="ARBA" id="ARBA00022527"/>
    </source>
</evidence>
<dbReference type="SMART" id="SM00358">
    <property type="entry name" value="DSRM"/>
    <property type="match status" value="2"/>
</dbReference>
<dbReference type="GO" id="GO:0005634">
    <property type="term" value="C:nucleus"/>
    <property type="evidence" value="ECO:0007669"/>
    <property type="project" value="TreeGrafter"/>
</dbReference>
<accession>A0A5C6PK09</accession>
<dbReference type="PROSITE" id="PS50174">
    <property type="entry name" value="G_PATCH"/>
    <property type="match status" value="1"/>
</dbReference>
<dbReference type="Gene3D" id="1.10.510.10">
    <property type="entry name" value="Transferase(Phosphotransferase) domain 1"/>
    <property type="match status" value="1"/>
</dbReference>
<keyword evidence="15" id="KW-1185">Reference proteome</keyword>
<dbReference type="InterPro" id="IPR008271">
    <property type="entry name" value="Ser/Thr_kinase_AS"/>
</dbReference>
<keyword evidence="2" id="KW-0723">Serine/threonine-protein kinase</keyword>
<evidence type="ECO:0000256" key="7">
    <source>
        <dbReference type="ARBA" id="ARBA00022840"/>
    </source>
</evidence>
<dbReference type="EMBL" id="RHFK02000003">
    <property type="protein sequence ID" value="TWW78667.1"/>
    <property type="molecule type" value="Genomic_DNA"/>
</dbReference>
<dbReference type="PROSITE" id="PS00108">
    <property type="entry name" value="PROTEIN_KINASE_ST"/>
    <property type="match status" value="1"/>
</dbReference>
<dbReference type="Pfam" id="PF00035">
    <property type="entry name" value="dsrm"/>
    <property type="match status" value="2"/>
</dbReference>
<feature type="compositionally biased region" description="Polar residues" evidence="10">
    <location>
        <begin position="249"/>
        <end position="264"/>
    </location>
</feature>
<feature type="region of interest" description="Disordered" evidence="10">
    <location>
        <begin position="244"/>
        <end position="264"/>
    </location>
</feature>
<keyword evidence="5" id="KW-0547">Nucleotide-binding</keyword>
<dbReference type="GO" id="GO:0004694">
    <property type="term" value="F:eukaryotic translation initiation factor 2alpha kinase activity"/>
    <property type="evidence" value="ECO:0007669"/>
    <property type="project" value="TreeGrafter"/>
</dbReference>
<dbReference type="PROSITE" id="PS50137">
    <property type="entry name" value="DS_RBD"/>
    <property type="match status" value="2"/>
</dbReference>
<feature type="domain" description="G-patch" evidence="13">
    <location>
        <begin position="70"/>
        <end position="116"/>
    </location>
</feature>
<feature type="compositionally biased region" description="Basic and acidic residues" evidence="10">
    <location>
        <begin position="151"/>
        <end position="165"/>
    </location>
</feature>
<keyword evidence="9" id="KW-0694">RNA-binding</keyword>
<dbReference type="FunFam" id="1.10.510.10:FF:000251">
    <property type="entry name" value="eukaryotic translation initiation factor 2-alpha kinase 3"/>
    <property type="match status" value="1"/>
</dbReference>
<evidence type="ECO:0000313" key="15">
    <source>
        <dbReference type="Proteomes" id="UP000324091"/>
    </source>
</evidence>
<dbReference type="PANTHER" id="PTHR11042:SF166">
    <property type="entry name" value="EUKARYOTIC TRANSLATION INITIATION FACTOR 2-ALPHA KINASE 3"/>
    <property type="match status" value="1"/>
</dbReference>
<comment type="similarity">
    <text evidence="8">Belongs to the protein kinase superfamily. Ser/Thr protein kinase family. GCN2 subfamily.</text>
</comment>
<feature type="region of interest" description="Disordered" evidence="10">
    <location>
        <begin position="650"/>
        <end position="672"/>
    </location>
</feature>
<dbReference type="AlphaFoldDB" id="A0A5C6PK09"/>
<dbReference type="Pfam" id="PF00069">
    <property type="entry name" value="Pkinase"/>
    <property type="match status" value="1"/>
</dbReference>
<dbReference type="InterPro" id="IPR000719">
    <property type="entry name" value="Prot_kinase_dom"/>
</dbReference>
<evidence type="ECO:0000259" key="13">
    <source>
        <dbReference type="PROSITE" id="PS50174"/>
    </source>
</evidence>
<reference evidence="14 15" key="1">
    <citation type="submission" date="2019-04" db="EMBL/GenBank/DDBJ databases">
        <title>Chromosome genome assembly for Takifugu flavidus.</title>
        <authorList>
            <person name="Xiao S."/>
        </authorList>
    </citation>
    <scope>NUCLEOTIDE SEQUENCE [LARGE SCALE GENOMIC DNA]</scope>
    <source>
        <strain evidence="14">HTHZ2018</strain>
        <tissue evidence="14">Muscle</tissue>
    </source>
</reference>
<dbReference type="InterPro" id="IPR011009">
    <property type="entry name" value="Kinase-like_dom_sf"/>
</dbReference>
<evidence type="ECO:0000259" key="11">
    <source>
        <dbReference type="PROSITE" id="PS50011"/>
    </source>
</evidence>
<proteinExistence type="inferred from homology"/>
<feature type="domain" description="DRBM" evidence="12">
    <location>
        <begin position="211"/>
        <end position="241"/>
    </location>
</feature>
<dbReference type="SMART" id="SM00220">
    <property type="entry name" value="S_TKc"/>
    <property type="match status" value="1"/>
</dbReference>
<dbReference type="InterPro" id="IPR000467">
    <property type="entry name" value="G_patch_dom"/>
</dbReference>
<evidence type="ECO:0000259" key="12">
    <source>
        <dbReference type="PROSITE" id="PS50137"/>
    </source>
</evidence>
<feature type="compositionally biased region" description="Basic and acidic residues" evidence="10">
    <location>
        <begin position="35"/>
        <end position="61"/>
    </location>
</feature>
<protein>
    <recommendedName>
        <fullName evidence="1">non-specific serine/threonine protein kinase</fullName>
        <ecNumber evidence="1">2.7.11.1</ecNumber>
    </recommendedName>
</protein>
<dbReference type="SMART" id="SM00443">
    <property type="entry name" value="G_patch"/>
    <property type="match status" value="1"/>
</dbReference>
<evidence type="ECO:0000313" key="14">
    <source>
        <dbReference type="EMBL" id="TWW78667.1"/>
    </source>
</evidence>
<evidence type="ECO:0000256" key="10">
    <source>
        <dbReference type="SAM" id="MobiDB-lite"/>
    </source>
</evidence>
<dbReference type="GO" id="GO:0005737">
    <property type="term" value="C:cytoplasm"/>
    <property type="evidence" value="ECO:0007669"/>
    <property type="project" value="TreeGrafter"/>
</dbReference>
<dbReference type="Gene3D" id="3.30.200.20">
    <property type="entry name" value="Phosphorylase Kinase, domain 1"/>
    <property type="match status" value="1"/>
</dbReference>
<dbReference type="GO" id="GO:0005524">
    <property type="term" value="F:ATP binding"/>
    <property type="evidence" value="ECO:0007669"/>
    <property type="project" value="UniProtKB-KW"/>
</dbReference>
<dbReference type="Gene3D" id="3.30.160.20">
    <property type="match status" value="2"/>
</dbReference>
<evidence type="ECO:0000256" key="6">
    <source>
        <dbReference type="ARBA" id="ARBA00022777"/>
    </source>
</evidence>
<organism evidence="14 15">
    <name type="scientific">Takifugu flavidus</name>
    <name type="common">sansaifugu</name>
    <dbReference type="NCBI Taxonomy" id="433684"/>
    <lineage>
        <taxon>Eukaryota</taxon>
        <taxon>Metazoa</taxon>
        <taxon>Chordata</taxon>
        <taxon>Craniata</taxon>
        <taxon>Vertebrata</taxon>
        <taxon>Euteleostomi</taxon>
        <taxon>Actinopterygii</taxon>
        <taxon>Neopterygii</taxon>
        <taxon>Teleostei</taxon>
        <taxon>Neoteleostei</taxon>
        <taxon>Acanthomorphata</taxon>
        <taxon>Eupercaria</taxon>
        <taxon>Tetraodontiformes</taxon>
        <taxon>Tetradontoidea</taxon>
        <taxon>Tetraodontidae</taxon>
        <taxon>Takifugu</taxon>
    </lineage>
</organism>
<dbReference type="Proteomes" id="UP000324091">
    <property type="component" value="Chromosome 11"/>
</dbReference>
<feature type="region of interest" description="Disordered" evidence="10">
    <location>
        <begin position="151"/>
        <end position="209"/>
    </location>
</feature>
<dbReference type="EC" id="2.7.11.1" evidence="1"/>
<comment type="caution">
    <text evidence="14">The sequence shown here is derived from an EMBL/GenBank/DDBJ whole genome shotgun (WGS) entry which is preliminary data.</text>
</comment>
<evidence type="ECO:0000256" key="1">
    <source>
        <dbReference type="ARBA" id="ARBA00012513"/>
    </source>
</evidence>
<dbReference type="Pfam" id="PF01585">
    <property type="entry name" value="G-patch"/>
    <property type="match status" value="1"/>
</dbReference>
<feature type="domain" description="DRBM" evidence="12">
    <location>
        <begin position="269"/>
        <end position="336"/>
    </location>
</feature>
<dbReference type="InterPro" id="IPR050339">
    <property type="entry name" value="CC_SR_Kinase"/>
</dbReference>
<dbReference type="PROSITE" id="PS50011">
    <property type="entry name" value="PROTEIN_KINASE_DOM"/>
    <property type="match status" value="1"/>
</dbReference>
<evidence type="ECO:0000256" key="8">
    <source>
        <dbReference type="ARBA" id="ARBA00037982"/>
    </source>
</evidence>
<dbReference type="InterPro" id="IPR014720">
    <property type="entry name" value="dsRBD_dom"/>
</dbReference>
<keyword evidence="7" id="KW-0067">ATP-binding</keyword>
<feature type="region of interest" description="Disordered" evidence="10">
    <location>
        <begin position="35"/>
        <end position="67"/>
    </location>
</feature>
<name>A0A5C6PK09_9TELE</name>